<dbReference type="InterPro" id="IPR000157">
    <property type="entry name" value="TIR_dom"/>
</dbReference>
<evidence type="ECO:0000313" key="7">
    <source>
        <dbReference type="EMBL" id="SUQ14051.1"/>
    </source>
</evidence>
<dbReference type="Proteomes" id="UP000254051">
    <property type="component" value="Unassembled WGS sequence"/>
</dbReference>
<organism evidence="7 8">
    <name type="scientific">Faecalicatena contorta</name>
    <dbReference type="NCBI Taxonomy" id="39482"/>
    <lineage>
        <taxon>Bacteria</taxon>
        <taxon>Bacillati</taxon>
        <taxon>Bacillota</taxon>
        <taxon>Clostridia</taxon>
        <taxon>Lachnospirales</taxon>
        <taxon>Lachnospiraceae</taxon>
        <taxon>Faecalicatena</taxon>
    </lineage>
</organism>
<evidence type="ECO:0000313" key="8">
    <source>
        <dbReference type="Proteomes" id="UP000254051"/>
    </source>
</evidence>
<reference evidence="8" key="1">
    <citation type="submission" date="2017-07" db="EMBL/GenBank/DDBJ databases">
        <authorList>
            <person name="Varghese N."/>
            <person name="Submissions S."/>
        </authorList>
    </citation>
    <scope>NUCLEOTIDE SEQUENCE [LARGE SCALE GENOMIC DNA]</scope>
    <source>
        <strain evidence="8">NLAE-zl-C134</strain>
    </source>
</reference>
<evidence type="ECO:0000259" key="6">
    <source>
        <dbReference type="PROSITE" id="PS50104"/>
    </source>
</evidence>
<feature type="domain" description="TIR" evidence="6">
    <location>
        <begin position="145"/>
        <end position="276"/>
    </location>
</feature>
<dbReference type="GO" id="GO:0061809">
    <property type="term" value="F:NAD+ nucleosidase activity, cyclic ADP-ribose generating"/>
    <property type="evidence" value="ECO:0007669"/>
    <property type="project" value="UniProtKB-EC"/>
</dbReference>
<dbReference type="EC" id="3.2.2.6" evidence="1"/>
<dbReference type="PANTHER" id="PTHR32009:SF39">
    <property type="entry name" value="TIR DOMAIN-CONTAINING PROTEIN"/>
    <property type="match status" value="1"/>
</dbReference>
<evidence type="ECO:0000256" key="1">
    <source>
        <dbReference type="ARBA" id="ARBA00011982"/>
    </source>
</evidence>
<feature type="coiled-coil region" evidence="5">
    <location>
        <begin position="3"/>
        <end position="37"/>
    </location>
</feature>
<dbReference type="PROSITE" id="PS50104">
    <property type="entry name" value="TIR"/>
    <property type="match status" value="1"/>
</dbReference>
<evidence type="ECO:0000256" key="4">
    <source>
        <dbReference type="ARBA" id="ARBA00047304"/>
    </source>
</evidence>
<keyword evidence="3" id="KW-0520">NAD</keyword>
<dbReference type="GO" id="GO:0007165">
    <property type="term" value="P:signal transduction"/>
    <property type="evidence" value="ECO:0007669"/>
    <property type="project" value="InterPro"/>
</dbReference>
<dbReference type="EMBL" id="UHJJ01000005">
    <property type="protein sequence ID" value="SUQ14051.1"/>
    <property type="molecule type" value="Genomic_DNA"/>
</dbReference>
<keyword evidence="5" id="KW-0175">Coiled coil</keyword>
<dbReference type="Pfam" id="PF13676">
    <property type="entry name" value="TIR_2"/>
    <property type="match status" value="1"/>
</dbReference>
<name>A0A315ZYH2_9FIRM</name>
<dbReference type="RefSeq" id="WP_109710590.1">
    <property type="nucleotide sequence ID" value="NZ_QGDS01000005.1"/>
</dbReference>
<keyword evidence="2" id="KW-0378">Hydrolase</keyword>
<dbReference type="SUPFAM" id="SSF52200">
    <property type="entry name" value="Toll/Interleukin receptor TIR domain"/>
    <property type="match status" value="1"/>
</dbReference>
<dbReference type="Gene3D" id="1.10.287.1490">
    <property type="match status" value="1"/>
</dbReference>
<accession>A0A315ZYH2</accession>
<comment type="catalytic activity">
    <reaction evidence="4">
        <text>NAD(+) + H2O = ADP-D-ribose + nicotinamide + H(+)</text>
        <dbReference type="Rhea" id="RHEA:16301"/>
        <dbReference type="ChEBI" id="CHEBI:15377"/>
        <dbReference type="ChEBI" id="CHEBI:15378"/>
        <dbReference type="ChEBI" id="CHEBI:17154"/>
        <dbReference type="ChEBI" id="CHEBI:57540"/>
        <dbReference type="ChEBI" id="CHEBI:57967"/>
        <dbReference type="EC" id="3.2.2.6"/>
    </reaction>
    <physiologicalReaction direction="left-to-right" evidence="4">
        <dbReference type="Rhea" id="RHEA:16302"/>
    </physiologicalReaction>
</comment>
<protein>
    <recommendedName>
        <fullName evidence="1">ADP-ribosyl cyclase/cyclic ADP-ribose hydrolase</fullName>
        <ecNumber evidence="1">3.2.2.6</ecNumber>
    </recommendedName>
</protein>
<dbReference type="InterPro" id="IPR035897">
    <property type="entry name" value="Toll_tir_struct_dom_sf"/>
</dbReference>
<dbReference type="OrthoDB" id="7285215at2"/>
<dbReference type="SMART" id="SM00255">
    <property type="entry name" value="TIR"/>
    <property type="match status" value="1"/>
</dbReference>
<dbReference type="PANTHER" id="PTHR32009">
    <property type="entry name" value="TMV RESISTANCE PROTEIN N-LIKE"/>
    <property type="match status" value="1"/>
</dbReference>
<dbReference type="Gene3D" id="3.40.50.10140">
    <property type="entry name" value="Toll/interleukin-1 receptor homology (TIR) domain"/>
    <property type="match status" value="1"/>
</dbReference>
<dbReference type="AlphaFoldDB" id="A0A315ZYH2"/>
<gene>
    <name evidence="7" type="ORF">SAMN05216529_10524</name>
</gene>
<evidence type="ECO:0000256" key="3">
    <source>
        <dbReference type="ARBA" id="ARBA00023027"/>
    </source>
</evidence>
<evidence type="ECO:0000256" key="2">
    <source>
        <dbReference type="ARBA" id="ARBA00022801"/>
    </source>
</evidence>
<proteinExistence type="predicted"/>
<evidence type="ECO:0000256" key="5">
    <source>
        <dbReference type="SAM" id="Coils"/>
    </source>
</evidence>
<sequence>MSVDQYQRAVNGLDKEIADLEKKKAAKDKDIASLQNKIVSTQKSINKNTSQSSLNSKRRQIASCESDIAKKSKDSADLGKKIAEKRKKRSDAYLKLQKEQQNEQKKQDRASQRLQASYENRIDELQQQLANSVVLPQQNNGEREEAYDVFVSHAWEDKEDFVDEFVDELKKQGLKVWYDTNKLKWGDSMREKIDKGLAKSRYGVVVLSPNYIAEHKYWTKAELNGLFQVESINGKVILPIWHNLTKKQVVEYSPIIADRKAMTTASMTAEEIAVQLKELFMPEATEKTIS</sequence>
<keyword evidence="8" id="KW-1185">Reference proteome</keyword>